<dbReference type="EMBL" id="FNPF01000050">
    <property type="protein sequence ID" value="SDY96208.1"/>
    <property type="molecule type" value="Genomic_DNA"/>
</dbReference>
<dbReference type="AlphaFoldDB" id="A0A1H3P557"/>
<name>A0A1H3P557_9RHOB</name>
<evidence type="ECO:0000313" key="2">
    <source>
        <dbReference type="Proteomes" id="UP000199286"/>
    </source>
</evidence>
<sequence>MRAEAPIRHRAFFASTWADARIRRLRGVVWSTGRRGITNPDAPSPIWVAEKDAPHLGEHRGKDDLEIIDACLDAFEASNRFVLLDNGQYGTRLELPIGSSASSFLELELFQAATLCKPITLITVGQAAMTSSPLARFMRQVAQDEPDIRPARDLVHAETLILEAIFGSGSAASIDALGRNRAVQALATERHKDWKNERLFEEPILLKGMTAGDVDGQRDAEVAAWYLDRADEQTGMNYMLSRTWIAMRAMMLEHYSTTTDPKFVALWDRALANWSRAAAWRGLHGHLFLGSLAASGARAAMNQRLGLSQFVRADEGARDLYDALGSANYSIAGLLPRAMGRAFYERCAAYVRAGLEARGDDERESLLPLRGAVELRLGLRSEARQTPRDALRLADHGGDPNHIGFLTSELGWSELRRNPWLARRHIAEGLGMLTSDCNRGFRCRMMRKLVYANIASFRWGEARVVAASLIAEATEAQAYDQIDQVIRFAAAGKP</sequence>
<organism evidence="1 2">
    <name type="scientific">Citreimonas salinaria</name>
    <dbReference type="NCBI Taxonomy" id="321339"/>
    <lineage>
        <taxon>Bacteria</taxon>
        <taxon>Pseudomonadati</taxon>
        <taxon>Pseudomonadota</taxon>
        <taxon>Alphaproteobacteria</taxon>
        <taxon>Rhodobacterales</taxon>
        <taxon>Roseobacteraceae</taxon>
        <taxon>Citreimonas</taxon>
    </lineage>
</organism>
<evidence type="ECO:0000313" key="1">
    <source>
        <dbReference type="EMBL" id="SDY96208.1"/>
    </source>
</evidence>
<gene>
    <name evidence="1" type="ORF">SAMN05444340_1502</name>
</gene>
<keyword evidence="2" id="KW-1185">Reference proteome</keyword>
<protein>
    <submittedName>
        <fullName evidence="1">Uncharacterized protein</fullName>
    </submittedName>
</protein>
<accession>A0A1H3P557</accession>
<proteinExistence type="predicted"/>
<reference evidence="1 2" key="1">
    <citation type="submission" date="2016-10" db="EMBL/GenBank/DDBJ databases">
        <authorList>
            <person name="de Groot N.N."/>
        </authorList>
    </citation>
    <scope>NUCLEOTIDE SEQUENCE [LARGE SCALE GENOMIC DNA]</scope>
    <source>
        <strain evidence="1 2">DSM 26880</strain>
    </source>
</reference>
<dbReference type="Proteomes" id="UP000199286">
    <property type="component" value="Unassembled WGS sequence"/>
</dbReference>